<dbReference type="EMBL" id="BASE01000013">
    <property type="protein sequence ID" value="GAM12506.1"/>
    <property type="molecule type" value="Genomic_DNA"/>
</dbReference>
<dbReference type="InterPro" id="IPR000086">
    <property type="entry name" value="NUDIX_hydrolase_dom"/>
</dbReference>
<gene>
    <name evidence="6" type="ORF">SAMD00020551_0641</name>
</gene>
<comment type="similarity">
    <text evidence="3">Belongs to the Nudix hydrolase family.</text>
</comment>
<organism evidence="6 7">
    <name type="scientific">Mesobacillus selenatarsenatis (strain DSM 18680 / JCM 14380 / FERM P-15431 / SF-1)</name>
    <dbReference type="NCBI Taxonomy" id="1321606"/>
    <lineage>
        <taxon>Bacteria</taxon>
        <taxon>Bacillati</taxon>
        <taxon>Bacillota</taxon>
        <taxon>Bacilli</taxon>
        <taxon>Bacillales</taxon>
        <taxon>Bacillaceae</taxon>
        <taxon>Mesobacillus</taxon>
    </lineage>
</organism>
<dbReference type="PROSITE" id="PS00893">
    <property type="entry name" value="NUDIX_BOX"/>
    <property type="match status" value="1"/>
</dbReference>
<dbReference type="GO" id="GO:0016747">
    <property type="term" value="F:acyltransferase activity, transferring groups other than amino-acyl groups"/>
    <property type="evidence" value="ECO:0007669"/>
    <property type="project" value="InterPro"/>
</dbReference>
<evidence type="ECO:0000313" key="6">
    <source>
        <dbReference type="EMBL" id="GAM12506.1"/>
    </source>
</evidence>
<dbReference type="CDD" id="cd04301">
    <property type="entry name" value="NAT_SF"/>
    <property type="match status" value="1"/>
</dbReference>
<dbReference type="STRING" id="1321606.SAMD00020551_0641"/>
<proteinExistence type="inferred from homology"/>
<evidence type="ECO:0000313" key="7">
    <source>
        <dbReference type="Proteomes" id="UP000031014"/>
    </source>
</evidence>
<keyword evidence="2 3" id="KW-0378">Hydrolase</keyword>
<dbReference type="InterPro" id="IPR020084">
    <property type="entry name" value="NUDIX_hydrolase_CS"/>
</dbReference>
<evidence type="ECO:0000256" key="1">
    <source>
        <dbReference type="ARBA" id="ARBA00001946"/>
    </source>
</evidence>
<sequence>MSDYIKEIRALIGSRPFILVGSAVLVFNREYEVLLQLRSDTGKWGIPGGAMEPGESFEETARRELFEETGLLLKRLKFLDVAAGEEYYFQYPNGDEIYNAIALYACEDWEGNLKMNDGESKELRFFPLNNLPYLTERQELIINKLKDSGFLPEIREINLEVIMECAEVLDLQRKSYRIEADLIVTDEIPPLKETFEHLQDCGETFIGCYIEGRLAGAISFKKEGEVIDIYRMMVHPEFFRRGIAQKLIAQLEQIGYSEMIVSTGAANTPAVKLYEKLDFERQEDSVVGNGLVLANFKKRQI</sequence>
<accession>A0A0A8X301</accession>
<dbReference type="PRINTS" id="PR00502">
    <property type="entry name" value="NUDIXFAMILY"/>
</dbReference>
<reference evidence="6 7" key="1">
    <citation type="submission" date="2013-06" db="EMBL/GenBank/DDBJ databases">
        <title>Whole genome shotgun sequence of Bacillus selenatarsenatis SF-1.</title>
        <authorList>
            <person name="Kuroda M."/>
            <person name="Sei K."/>
            <person name="Yamashita M."/>
            <person name="Ike M."/>
        </authorList>
    </citation>
    <scope>NUCLEOTIDE SEQUENCE [LARGE SCALE GENOMIC DNA]</scope>
    <source>
        <strain evidence="6 7">SF-1</strain>
    </source>
</reference>
<dbReference type="InterPro" id="IPR015797">
    <property type="entry name" value="NUDIX_hydrolase-like_dom_sf"/>
</dbReference>
<dbReference type="Proteomes" id="UP000031014">
    <property type="component" value="Unassembled WGS sequence"/>
</dbReference>
<dbReference type="SUPFAM" id="SSF55811">
    <property type="entry name" value="Nudix"/>
    <property type="match status" value="1"/>
</dbReference>
<dbReference type="Pfam" id="PF00293">
    <property type="entry name" value="NUDIX"/>
    <property type="match status" value="1"/>
</dbReference>
<dbReference type="InterPro" id="IPR000182">
    <property type="entry name" value="GNAT_dom"/>
</dbReference>
<feature type="domain" description="N-acetyltransferase" evidence="4">
    <location>
        <begin position="152"/>
        <end position="298"/>
    </location>
</feature>
<dbReference type="PANTHER" id="PTHR43046">
    <property type="entry name" value="GDP-MANNOSE MANNOSYL HYDROLASE"/>
    <property type="match status" value="1"/>
</dbReference>
<evidence type="ECO:0000256" key="3">
    <source>
        <dbReference type="RuleBase" id="RU003476"/>
    </source>
</evidence>
<dbReference type="InterPro" id="IPR020476">
    <property type="entry name" value="Nudix_hydrolase"/>
</dbReference>
<dbReference type="Gene3D" id="3.40.630.30">
    <property type="match status" value="1"/>
</dbReference>
<feature type="domain" description="Nudix hydrolase" evidence="5">
    <location>
        <begin position="17"/>
        <end position="148"/>
    </location>
</feature>
<dbReference type="Pfam" id="PF00583">
    <property type="entry name" value="Acetyltransf_1"/>
    <property type="match status" value="1"/>
</dbReference>
<dbReference type="AlphaFoldDB" id="A0A0A8X301"/>
<dbReference type="OrthoDB" id="46888at2"/>
<dbReference type="Gene3D" id="3.90.79.10">
    <property type="entry name" value="Nucleoside Triphosphate Pyrophosphohydrolase"/>
    <property type="match status" value="1"/>
</dbReference>
<comment type="cofactor">
    <cofactor evidence="1">
        <name>Mg(2+)</name>
        <dbReference type="ChEBI" id="CHEBI:18420"/>
    </cofactor>
</comment>
<protein>
    <submittedName>
        <fullName evidence="6">MutT/nudix family protein</fullName>
    </submittedName>
</protein>
<dbReference type="CDD" id="cd04677">
    <property type="entry name" value="NUDIX_Hydrolase"/>
    <property type="match status" value="1"/>
</dbReference>
<keyword evidence="7" id="KW-1185">Reference proteome</keyword>
<evidence type="ECO:0000259" key="5">
    <source>
        <dbReference type="PROSITE" id="PS51462"/>
    </source>
</evidence>
<name>A0A0A8X301_MESS1</name>
<dbReference type="InterPro" id="IPR016181">
    <property type="entry name" value="Acyl_CoA_acyltransferase"/>
</dbReference>
<comment type="caution">
    <text evidence="6">The sequence shown here is derived from an EMBL/GenBank/DDBJ whole genome shotgun (WGS) entry which is preliminary data.</text>
</comment>
<dbReference type="PROSITE" id="PS51462">
    <property type="entry name" value="NUDIX"/>
    <property type="match status" value="1"/>
</dbReference>
<dbReference type="GO" id="GO:0016787">
    <property type="term" value="F:hydrolase activity"/>
    <property type="evidence" value="ECO:0007669"/>
    <property type="project" value="UniProtKB-KW"/>
</dbReference>
<evidence type="ECO:0000256" key="2">
    <source>
        <dbReference type="ARBA" id="ARBA00022801"/>
    </source>
</evidence>
<dbReference type="PANTHER" id="PTHR43046:SF2">
    <property type="entry name" value="8-OXO-DGTP DIPHOSPHATASE-RELATED"/>
    <property type="match status" value="1"/>
</dbReference>
<evidence type="ECO:0000259" key="4">
    <source>
        <dbReference type="PROSITE" id="PS51186"/>
    </source>
</evidence>
<dbReference type="PROSITE" id="PS51186">
    <property type="entry name" value="GNAT"/>
    <property type="match status" value="1"/>
</dbReference>
<dbReference type="SUPFAM" id="SSF55729">
    <property type="entry name" value="Acyl-CoA N-acyltransferases (Nat)"/>
    <property type="match status" value="1"/>
</dbReference>